<name>A0ACB9TV46_HOLOL</name>
<dbReference type="EMBL" id="CM043015">
    <property type="protein sequence ID" value="KAI4470637.1"/>
    <property type="molecule type" value="Genomic_DNA"/>
</dbReference>
<evidence type="ECO:0000313" key="1">
    <source>
        <dbReference type="EMBL" id="KAI4470637.1"/>
    </source>
</evidence>
<accession>A0ACB9TV46</accession>
<proteinExistence type="predicted"/>
<organism evidence="1 2">
    <name type="scientific">Holotrichia oblita</name>
    <name type="common">Chafer beetle</name>
    <dbReference type="NCBI Taxonomy" id="644536"/>
    <lineage>
        <taxon>Eukaryota</taxon>
        <taxon>Metazoa</taxon>
        <taxon>Ecdysozoa</taxon>
        <taxon>Arthropoda</taxon>
        <taxon>Hexapoda</taxon>
        <taxon>Insecta</taxon>
        <taxon>Pterygota</taxon>
        <taxon>Neoptera</taxon>
        <taxon>Endopterygota</taxon>
        <taxon>Coleoptera</taxon>
        <taxon>Polyphaga</taxon>
        <taxon>Scarabaeiformia</taxon>
        <taxon>Scarabaeidae</taxon>
        <taxon>Melolonthinae</taxon>
        <taxon>Holotrichia</taxon>
    </lineage>
</organism>
<comment type="caution">
    <text evidence="1">The sequence shown here is derived from an EMBL/GenBank/DDBJ whole genome shotgun (WGS) entry which is preliminary data.</text>
</comment>
<gene>
    <name evidence="1" type="ORF">MML48_1g14237</name>
</gene>
<sequence>MYPEDQVDYHSFTIHTTRIVERFLNTGNVAKGKSTGRPTVATPDVLNNVNERVAENPRISIILPPFRQLAHDIQSGPIEILNITKLSITDFYYDGKGPDAYFWVGKGVPSPNGTKVPDEHGSTAPLTMYTGKNITIQLPNSLTINDIDYLAVWCVKYNHNFGHIFMKERYIRKENSAMYLPFIVEPFASSAVKSDNIIVDAVAEKVRITISSIHYNQTGNNVHFRVGSGNPCSNDSIIPDENGTVQNLHTYEGQNIVLEVPESINLSKVDYLTVWNDDGKENNLGIVYFNRTLIQQQDIDITGFQLTKFSNSTYHLYSGPVLLINERTFYIPNFHHKSSQTQFRVSFPNGKSEQVPDETDTYSDLKSYNGESIYIRLPTNIRATEIDKFGVWHSTKGFLSYVVINSTVMIPEYRPYPDVTNDGRRIIRVQKCCEMDKVVTVSGCKPPPILDFHFDVEMRVHLANDTHLNDDPMTKEWIVFAPYINNIDCPKYYLTQETDNYSLLTTGKLLYISAKEQLSLDKYCMDSTQHYDGSYINTVFVCAEGDSGPQTMHIVFAICAFLSAISLFVITAIYFLIRKVDDKRGFSIAGYAASMGVAFICLAVTQIAGLERVCSILGNT</sequence>
<evidence type="ECO:0000313" key="2">
    <source>
        <dbReference type="Proteomes" id="UP001056778"/>
    </source>
</evidence>
<protein>
    <submittedName>
        <fullName evidence="1">Skeletor-related</fullName>
    </submittedName>
</protein>
<reference evidence="1" key="1">
    <citation type="submission" date="2022-04" db="EMBL/GenBank/DDBJ databases">
        <title>Chromosome-scale genome assembly of Holotrichia oblita Faldermann.</title>
        <authorList>
            <person name="Rongchong L."/>
        </authorList>
    </citation>
    <scope>NUCLEOTIDE SEQUENCE</scope>
    <source>
        <strain evidence="1">81SQS9</strain>
    </source>
</reference>
<keyword evidence="2" id="KW-1185">Reference proteome</keyword>
<dbReference type="Proteomes" id="UP001056778">
    <property type="component" value="Chromosome 1"/>
</dbReference>